<evidence type="ECO:0000313" key="12">
    <source>
        <dbReference type="EMBL" id="SOD51860.1"/>
    </source>
</evidence>
<gene>
    <name evidence="12" type="ORF">SAMN06296416_101909</name>
</gene>
<evidence type="ECO:0000256" key="9">
    <source>
        <dbReference type="ARBA" id="ARBA00023136"/>
    </source>
</evidence>
<reference evidence="12 13" key="1">
    <citation type="submission" date="2017-09" db="EMBL/GenBank/DDBJ databases">
        <authorList>
            <person name="Ehlers B."/>
            <person name="Leendertz F.H."/>
        </authorList>
    </citation>
    <scope>NUCLEOTIDE SEQUENCE [LARGE SCALE GENOMIC DNA]</scope>
    <source>
        <strain evidence="12 13">CGMCC 1.10978</strain>
    </source>
</reference>
<dbReference type="Pfam" id="PF03544">
    <property type="entry name" value="TonB_C"/>
    <property type="match status" value="1"/>
</dbReference>
<dbReference type="OrthoDB" id="9792439at2"/>
<dbReference type="GO" id="GO:0031992">
    <property type="term" value="F:energy transducer activity"/>
    <property type="evidence" value="ECO:0007669"/>
    <property type="project" value="TreeGrafter"/>
</dbReference>
<evidence type="ECO:0000256" key="4">
    <source>
        <dbReference type="ARBA" id="ARBA00022475"/>
    </source>
</evidence>
<dbReference type="AlphaFoldDB" id="A0A286CZM2"/>
<accession>A0A286CZM2</accession>
<dbReference type="PANTHER" id="PTHR33446:SF2">
    <property type="entry name" value="PROTEIN TONB"/>
    <property type="match status" value="1"/>
</dbReference>
<comment type="subcellular location">
    <subcellularLocation>
        <location evidence="1">Cell inner membrane</location>
        <topology evidence="1">Single-pass membrane protein</topology>
        <orientation evidence="1">Periplasmic side</orientation>
    </subcellularLocation>
</comment>
<evidence type="ECO:0000256" key="6">
    <source>
        <dbReference type="ARBA" id="ARBA00022692"/>
    </source>
</evidence>
<evidence type="ECO:0000256" key="1">
    <source>
        <dbReference type="ARBA" id="ARBA00004383"/>
    </source>
</evidence>
<keyword evidence="13" id="KW-1185">Reference proteome</keyword>
<dbReference type="GO" id="GO:0098797">
    <property type="term" value="C:plasma membrane protein complex"/>
    <property type="evidence" value="ECO:0007669"/>
    <property type="project" value="TreeGrafter"/>
</dbReference>
<feature type="domain" description="TonB C-terminal" evidence="11">
    <location>
        <begin position="38"/>
        <end position="134"/>
    </location>
</feature>
<dbReference type="RefSeq" id="WP_097120635.1">
    <property type="nucleotide sequence ID" value="NZ_OCND01000001.1"/>
</dbReference>
<evidence type="ECO:0000256" key="7">
    <source>
        <dbReference type="ARBA" id="ARBA00022927"/>
    </source>
</evidence>
<evidence type="ECO:0000259" key="11">
    <source>
        <dbReference type="PROSITE" id="PS52015"/>
    </source>
</evidence>
<keyword evidence="10" id="KW-0732">Signal</keyword>
<organism evidence="12 13">
    <name type="scientific">Pseudoxanthomonas wuyuanensis</name>
    <dbReference type="NCBI Taxonomy" id="1073196"/>
    <lineage>
        <taxon>Bacteria</taxon>
        <taxon>Pseudomonadati</taxon>
        <taxon>Pseudomonadota</taxon>
        <taxon>Gammaproteobacteria</taxon>
        <taxon>Lysobacterales</taxon>
        <taxon>Lysobacteraceae</taxon>
        <taxon>Pseudoxanthomonas</taxon>
    </lineage>
</organism>
<dbReference type="EMBL" id="OCND01000001">
    <property type="protein sequence ID" value="SOD51860.1"/>
    <property type="molecule type" value="Genomic_DNA"/>
</dbReference>
<evidence type="ECO:0000256" key="8">
    <source>
        <dbReference type="ARBA" id="ARBA00022989"/>
    </source>
</evidence>
<dbReference type="InterPro" id="IPR051045">
    <property type="entry name" value="TonB-dependent_transducer"/>
</dbReference>
<comment type="similarity">
    <text evidence="2">Belongs to the TonB family.</text>
</comment>
<evidence type="ECO:0000256" key="5">
    <source>
        <dbReference type="ARBA" id="ARBA00022519"/>
    </source>
</evidence>
<protein>
    <submittedName>
        <fullName evidence="12">Protein TonB</fullName>
    </submittedName>
</protein>
<keyword evidence="4" id="KW-1003">Cell membrane</keyword>
<dbReference type="PANTHER" id="PTHR33446">
    <property type="entry name" value="PROTEIN TONB-RELATED"/>
    <property type="match status" value="1"/>
</dbReference>
<keyword evidence="7" id="KW-0653">Protein transport</keyword>
<keyword evidence="3" id="KW-0813">Transport</keyword>
<dbReference type="Proteomes" id="UP000219374">
    <property type="component" value="Unassembled WGS sequence"/>
</dbReference>
<keyword evidence="5" id="KW-0997">Cell inner membrane</keyword>
<feature type="signal peptide" evidence="10">
    <location>
        <begin position="1"/>
        <end position="32"/>
    </location>
</feature>
<dbReference type="Gene3D" id="3.30.1150.10">
    <property type="match status" value="1"/>
</dbReference>
<sequence>MDVRTRRRPPALPLSLALAVALALSACGNNEAPEAPAIPPTELAAIETPPPAYPPEAECDSEGGTTVLRVTIERDGEPAQVNQVQSSGNDALDRAALEAVRGWKFRAATRNGNPVSHTITVPVTFPPVLEKPTRCFAPDAQR</sequence>
<evidence type="ECO:0000256" key="2">
    <source>
        <dbReference type="ARBA" id="ARBA00006555"/>
    </source>
</evidence>
<dbReference type="GO" id="GO:0055085">
    <property type="term" value="P:transmembrane transport"/>
    <property type="evidence" value="ECO:0007669"/>
    <property type="project" value="InterPro"/>
</dbReference>
<keyword evidence="9" id="KW-0472">Membrane</keyword>
<dbReference type="InterPro" id="IPR037682">
    <property type="entry name" value="TonB_C"/>
</dbReference>
<evidence type="ECO:0000313" key="13">
    <source>
        <dbReference type="Proteomes" id="UP000219374"/>
    </source>
</evidence>
<dbReference type="GO" id="GO:0015031">
    <property type="term" value="P:protein transport"/>
    <property type="evidence" value="ECO:0007669"/>
    <property type="project" value="UniProtKB-KW"/>
</dbReference>
<dbReference type="InterPro" id="IPR006260">
    <property type="entry name" value="TonB/TolA_C"/>
</dbReference>
<evidence type="ECO:0000256" key="10">
    <source>
        <dbReference type="SAM" id="SignalP"/>
    </source>
</evidence>
<feature type="chain" id="PRO_5012538332" evidence="10">
    <location>
        <begin position="33"/>
        <end position="142"/>
    </location>
</feature>
<proteinExistence type="inferred from homology"/>
<dbReference type="PROSITE" id="PS51257">
    <property type="entry name" value="PROKAR_LIPOPROTEIN"/>
    <property type="match status" value="1"/>
</dbReference>
<dbReference type="SUPFAM" id="SSF74653">
    <property type="entry name" value="TolA/TonB C-terminal domain"/>
    <property type="match status" value="1"/>
</dbReference>
<keyword evidence="8" id="KW-1133">Transmembrane helix</keyword>
<dbReference type="NCBIfam" id="TIGR01352">
    <property type="entry name" value="tonB_Cterm"/>
    <property type="match status" value="1"/>
</dbReference>
<evidence type="ECO:0000256" key="3">
    <source>
        <dbReference type="ARBA" id="ARBA00022448"/>
    </source>
</evidence>
<keyword evidence="6" id="KW-0812">Transmembrane</keyword>
<dbReference type="PROSITE" id="PS52015">
    <property type="entry name" value="TONB_CTD"/>
    <property type="match status" value="1"/>
</dbReference>
<name>A0A286CZM2_9GAMM</name>